<gene>
    <name evidence="1" type="ORF">Nepgr_009228</name>
</gene>
<proteinExistence type="predicted"/>
<evidence type="ECO:0000313" key="1">
    <source>
        <dbReference type="EMBL" id="GMH07388.1"/>
    </source>
</evidence>
<dbReference type="Proteomes" id="UP001279734">
    <property type="component" value="Unassembled WGS sequence"/>
</dbReference>
<accession>A0AAD3SA84</accession>
<dbReference type="EMBL" id="BSYO01000007">
    <property type="protein sequence ID" value="GMH07388.1"/>
    <property type="molecule type" value="Genomic_DNA"/>
</dbReference>
<protein>
    <submittedName>
        <fullName evidence="1">Uncharacterized protein</fullName>
    </submittedName>
</protein>
<comment type="caution">
    <text evidence="1">The sequence shown here is derived from an EMBL/GenBank/DDBJ whole genome shotgun (WGS) entry which is preliminary data.</text>
</comment>
<sequence>MRENGKDVFKSRKLLRREELKSLSLSPLSVTVVSAYSDYSPTLTGFVVSVNSNEQRKFGSRGAHSTLSASCRQSNSRRFSTAVTASLRLPFCGSVPDGMYSLHIYSEEMLL</sequence>
<evidence type="ECO:0000313" key="2">
    <source>
        <dbReference type="Proteomes" id="UP001279734"/>
    </source>
</evidence>
<organism evidence="1 2">
    <name type="scientific">Nepenthes gracilis</name>
    <name type="common">Slender pitcher plant</name>
    <dbReference type="NCBI Taxonomy" id="150966"/>
    <lineage>
        <taxon>Eukaryota</taxon>
        <taxon>Viridiplantae</taxon>
        <taxon>Streptophyta</taxon>
        <taxon>Embryophyta</taxon>
        <taxon>Tracheophyta</taxon>
        <taxon>Spermatophyta</taxon>
        <taxon>Magnoliopsida</taxon>
        <taxon>eudicotyledons</taxon>
        <taxon>Gunneridae</taxon>
        <taxon>Pentapetalae</taxon>
        <taxon>Caryophyllales</taxon>
        <taxon>Nepenthaceae</taxon>
        <taxon>Nepenthes</taxon>
    </lineage>
</organism>
<name>A0AAD3SA84_NEPGR</name>
<dbReference type="AlphaFoldDB" id="A0AAD3SA84"/>
<reference evidence="1" key="1">
    <citation type="submission" date="2023-05" db="EMBL/GenBank/DDBJ databases">
        <title>Nepenthes gracilis genome sequencing.</title>
        <authorList>
            <person name="Fukushima K."/>
        </authorList>
    </citation>
    <scope>NUCLEOTIDE SEQUENCE</scope>
    <source>
        <strain evidence="1">SING2019-196</strain>
    </source>
</reference>
<keyword evidence="2" id="KW-1185">Reference proteome</keyword>